<dbReference type="RefSeq" id="WP_040093324.1">
    <property type="nucleotide sequence ID" value="NZ_CM020866.1"/>
</dbReference>
<dbReference type="STRING" id="2138.SMSRO_v1c09770"/>
<evidence type="ECO:0000313" key="1">
    <source>
        <dbReference type="EMBL" id="PQM31209.1"/>
    </source>
</evidence>
<dbReference type="OrthoDB" id="389507at2"/>
<dbReference type="EMBL" id="JTLV02000001">
    <property type="protein sequence ID" value="PQM31209.1"/>
    <property type="molecule type" value="Genomic_DNA"/>
</dbReference>
<gene>
    <name evidence="1" type="ORF">SMSRO_SF010230</name>
</gene>
<keyword evidence="2" id="KW-1185">Reference proteome</keyword>
<dbReference type="AlphaFoldDB" id="A0A2P6FCM4"/>
<dbReference type="Proteomes" id="UP000031565">
    <property type="component" value="Unassembled WGS sequence"/>
</dbReference>
<reference evidence="1 2" key="1">
    <citation type="journal article" date="2015" name="MBio">
        <title>Genome sequence of the Drosophila melanogaster male-killing Spiroplasma strain MSRO endosymbiont.</title>
        <authorList>
            <person name="Paredes J.C."/>
            <person name="Herren J.K."/>
            <person name="Schupfer F."/>
            <person name="Marin R."/>
            <person name="Claverol S."/>
            <person name="Kuo C.H."/>
            <person name="Lemaitre B."/>
            <person name="Beven L."/>
        </authorList>
    </citation>
    <scope>NUCLEOTIDE SEQUENCE [LARGE SCALE GENOMIC DNA]</scope>
    <source>
        <strain evidence="1 2">MSRO</strain>
    </source>
</reference>
<proteinExistence type="predicted"/>
<protein>
    <submittedName>
        <fullName evidence="1">Uncharacterized protein</fullName>
    </submittedName>
</protein>
<organism evidence="1 2">
    <name type="scientific">Spiroplasma poulsonii</name>
    <dbReference type="NCBI Taxonomy" id="2138"/>
    <lineage>
        <taxon>Bacteria</taxon>
        <taxon>Bacillati</taxon>
        <taxon>Mycoplasmatota</taxon>
        <taxon>Mollicutes</taxon>
        <taxon>Entomoplasmatales</taxon>
        <taxon>Spiroplasmataceae</taxon>
        <taxon>Spiroplasma</taxon>
    </lineage>
</organism>
<evidence type="ECO:0000313" key="2">
    <source>
        <dbReference type="Proteomes" id="UP000031565"/>
    </source>
</evidence>
<comment type="caution">
    <text evidence="1">The sequence shown here is derived from an EMBL/GenBank/DDBJ whole genome shotgun (WGS) entry which is preliminary data.</text>
</comment>
<accession>A0A2P6FCM4</accession>
<name>A0A2P6FCM4_9MOLU</name>
<sequence length="157" mass="18585">MAVKKKVVMQEELSVVDLINQIIEEGKDLTTKTDEKEAKEKLIREEWIKKNNEASILAVKKWEAKIALAKQKEIKASAKVKDVDKIEQERIIVLEQKRKEEIVKNNTLYEKRAKKQMRLTNISRVKNAMRERKVILSKESWEKESQKWQKLLDQVSR</sequence>